<organism evidence="2 3">
    <name type="scientific">Elysia marginata</name>
    <dbReference type="NCBI Taxonomy" id="1093978"/>
    <lineage>
        <taxon>Eukaryota</taxon>
        <taxon>Metazoa</taxon>
        <taxon>Spiralia</taxon>
        <taxon>Lophotrochozoa</taxon>
        <taxon>Mollusca</taxon>
        <taxon>Gastropoda</taxon>
        <taxon>Heterobranchia</taxon>
        <taxon>Euthyneura</taxon>
        <taxon>Panpulmonata</taxon>
        <taxon>Sacoglossa</taxon>
        <taxon>Placobranchoidea</taxon>
        <taxon>Plakobranchidae</taxon>
        <taxon>Elysia</taxon>
    </lineage>
</organism>
<keyword evidence="1" id="KW-0812">Transmembrane</keyword>
<dbReference type="EMBL" id="BMAT01012840">
    <property type="protein sequence ID" value="GFS00226.1"/>
    <property type="molecule type" value="Genomic_DNA"/>
</dbReference>
<accession>A0AAV4HRV8</accession>
<proteinExistence type="predicted"/>
<evidence type="ECO:0000313" key="2">
    <source>
        <dbReference type="EMBL" id="GFS00226.1"/>
    </source>
</evidence>
<dbReference type="Proteomes" id="UP000762676">
    <property type="component" value="Unassembled WGS sequence"/>
</dbReference>
<evidence type="ECO:0000256" key="1">
    <source>
        <dbReference type="SAM" id="Phobius"/>
    </source>
</evidence>
<comment type="caution">
    <text evidence="2">The sequence shown here is derived from an EMBL/GenBank/DDBJ whole genome shotgun (WGS) entry which is preliminary data.</text>
</comment>
<keyword evidence="1" id="KW-1133">Transmembrane helix</keyword>
<dbReference type="AlphaFoldDB" id="A0AAV4HRV8"/>
<feature type="transmembrane region" description="Helical" evidence="1">
    <location>
        <begin position="43"/>
        <end position="76"/>
    </location>
</feature>
<keyword evidence="1" id="KW-0472">Membrane</keyword>
<reference evidence="2 3" key="1">
    <citation type="journal article" date="2021" name="Elife">
        <title>Chloroplast acquisition without the gene transfer in kleptoplastic sea slugs, Plakobranchus ocellatus.</title>
        <authorList>
            <person name="Maeda T."/>
            <person name="Takahashi S."/>
            <person name="Yoshida T."/>
            <person name="Shimamura S."/>
            <person name="Takaki Y."/>
            <person name="Nagai Y."/>
            <person name="Toyoda A."/>
            <person name="Suzuki Y."/>
            <person name="Arimoto A."/>
            <person name="Ishii H."/>
            <person name="Satoh N."/>
            <person name="Nishiyama T."/>
            <person name="Hasebe M."/>
            <person name="Maruyama T."/>
            <person name="Minagawa J."/>
            <person name="Obokata J."/>
            <person name="Shigenobu S."/>
        </authorList>
    </citation>
    <scope>NUCLEOTIDE SEQUENCE [LARGE SCALE GENOMIC DNA]</scope>
</reference>
<sequence length="78" mass="8517">MKKSENYLINYYLNLWNSRTFGLETVTLFKTEVALVVEVIAKAAVVFVVVVVVVVLIVVVVVLVVAVGAVEVVVLVKV</sequence>
<name>A0AAV4HRV8_9GAST</name>
<evidence type="ECO:0000313" key="3">
    <source>
        <dbReference type="Proteomes" id="UP000762676"/>
    </source>
</evidence>
<gene>
    <name evidence="2" type="ORF">ElyMa_006393400</name>
</gene>
<protein>
    <submittedName>
        <fullName evidence="2">Uncharacterized protein</fullName>
    </submittedName>
</protein>
<keyword evidence="3" id="KW-1185">Reference proteome</keyword>